<gene>
    <name evidence="3" type="ORF">SAMN04488509_102140</name>
</gene>
<dbReference type="Gene3D" id="3.40.50.1000">
    <property type="entry name" value="HAD superfamily/HAD-like"/>
    <property type="match status" value="1"/>
</dbReference>
<dbReference type="RefSeq" id="WP_091239798.1">
    <property type="nucleotide sequence ID" value="NZ_FNAG01000002.1"/>
</dbReference>
<feature type="active site" description="Proton donor" evidence="2">
    <location>
        <position position="12"/>
    </location>
</feature>
<protein>
    <submittedName>
        <fullName evidence="3">5'(3')-deoxyribonucleotidase</fullName>
    </submittedName>
</protein>
<dbReference type="PANTHER" id="PTHR16504">
    <property type="entry name" value="5'(3')-DEOXYRIBONUCLEOTIDASE"/>
    <property type="match status" value="1"/>
</dbReference>
<dbReference type="Pfam" id="PF06941">
    <property type="entry name" value="NT5C"/>
    <property type="match status" value="1"/>
</dbReference>
<comment type="similarity">
    <text evidence="1">Belongs to the 5'(3')-deoxyribonucleotidase family.</text>
</comment>
<dbReference type="EMBL" id="FNAG01000002">
    <property type="protein sequence ID" value="SDD35761.1"/>
    <property type="molecule type" value="Genomic_DNA"/>
</dbReference>
<dbReference type="SUPFAM" id="SSF56784">
    <property type="entry name" value="HAD-like"/>
    <property type="match status" value="1"/>
</dbReference>
<dbReference type="InterPro" id="IPR010708">
    <property type="entry name" value="5'(3')-deoxyribonucleotidase"/>
</dbReference>
<dbReference type="AlphaFoldDB" id="A0A1G6U3A4"/>
<dbReference type="Gene3D" id="1.10.40.40">
    <property type="entry name" value="Deoxyribonucleotidase, domain 2"/>
    <property type="match status" value="1"/>
</dbReference>
<sequence length="178" mass="21007">MREKQRIAIDMDEVVADSLGRFLAIYEREYGERIERASLAGRHLFDAVPIERRDAVRAYPHREEFFHDLEVIEGSVEVVRELNERYEIFFATAAMEYPNSFLPKYHWLHQHFPFVPWRNFIYCGDKSAVCADFLIDDHSRNFKGFRGQGLLFSAPHNLHEDAPLRLHDWADVARHFGV</sequence>
<feature type="active site" description="Nucleophile" evidence="2">
    <location>
        <position position="10"/>
    </location>
</feature>
<reference evidence="3 4" key="1">
    <citation type="submission" date="2016-10" db="EMBL/GenBank/DDBJ databases">
        <authorList>
            <person name="de Groot N.N."/>
        </authorList>
    </citation>
    <scope>NUCLEOTIDE SEQUENCE [LARGE SCALE GENOMIC DNA]</scope>
    <source>
        <strain evidence="3 4">DSM 16957</strain>
    </source>
</reference>
<evidence type="ECO:0000256" key="2">
    <source>
        <dbReference type="PIRSR" id="PIRSR610708-1"/>
    </source>
</evidence>
<dbReference type="InterPro" id="IPR036412">
    <property type="entry name" value="HAD-like_sf"/>
</dbReference>
<dbReference type="GO" id="GO:0008253">
    <property type="term" value="F:5'-nucleotidase activity"/>
    <property type="evidence" value="ECO:0007669"/>
    <property type="project" value="InterPro"/>
</dbReference>
<evidence type="ECO:0000313" key="4">
    <source>
        <dbReference type="Proteomes" id="UP000199603"/>
    </source>
</evidence>
<dbReference type="SFLD" id="SFLDG01146">
    <property type="entry name" value="C1.2.2"/>
    <property type="match status" value="1"/>
</dbReference>
<proteinExistence type="inferred from homology"/>
<keyword evidence="4" id="KW-1185">Reference proteome</keyword>
<dbReference type="STRING" id="265719.SAMN04488509_102140"/>
<accession>A0A1G6U3A4</accession>
<organism evidence="3 4">
    <name type="scientific">Aquimonas voraii</name>
    <dbReference type="NCBI Taxonomy" id="265719"/>
    <lineage>
        <taxon>Bacteria</taxon>
        <taxon>Pseudomonadati</taxon>
        <taxon>Pseudomonadota</taxon>
        <taxon>Gammaproteobacteria</taxon>
        <taxon>Lysobacterales</taxon>
        <taxon>Lysobacteraceae</taxon>
        <taxon>Aquimonas</taxon>
    </lineage>
</organism>
<dbReference type="InterPro" id="IPR023214">
    <property type="entry name" value="HAD_sf"/>
</dbReference>
<name>A0A1G6U3A4_9GAMM</name>
<dbReference type="SFLD" id="SFLDS00003">
    <property type="entry name" value="Haloacid_Dehalogenase"/>
    <property type="match status" value="1"/>
</dbReference>
<dbReference type="Proteomes" id="UP000199603">
    <property type="component" value="Unassembled WGS sequence"/>
</dbReference>
<evidence type="ECO:0000313" key="3">
    <source>
        <dbReference type="EMBL" id="SDD35761.1"/>
    </source>
</evidence>
<dbReference type="OrthoDB" id="278110at2"/>
<dbReference type="PANTHER" id="PTHR16504:SF4">
    <property type="entry name" value="5'(3')-DEOXYRIBONUCLEOTIDASE"/>
    <property type="match status" value="1"/>
</dbReference>
<evidence type="ECO:0000256" key="1">
    <source>
        <dbReference type="ARBA" id="ARBA00009589"/>
    </source>
</evidence>
<dbReference type="SFLD" id="SFLDG01126">
    <property type="entry name" value="C1.2:_Nucleotidase_Like"/>
    <property type="match status" value="1"/>
</dbReference>
<dbReference type="GO" id="GO:0009223">
    <property type="term" value="P:pyrimidine deoxyribonucleotide catabolic process"/>
    <property type="evidence" value="ECO:0007669"/>
    <property type="project" value="TreeGrafter"/>
</dbReference>